<reference evidence="3" key="2">
    <citation type="submission" date="2013-04" db="EMBL/GenBank/DDBJ databases">
        <title>Genomic mechanisms accounting for the adaptation to parasitism in nematode-trapping fungi.</title>
        <authorList>
            <person name="Ahren D.G."/>
        </authorList>
    </citation>
    <scope>NUCLEOTIDE SEQUENCE [LARGE SCALE GENOMIC DNA]</scope>
    <source>
        <strain evidence="3">CBS 200.50</strain>
    </source>
</reference>
<name>S8BNS5_DACHA</name>
<gene>
    <name evidence="2" type="ORF">H072_4945</name>
</gene>
<accession>S8BNS5</accession>
<evidence type="ECO:0000313" key="2">
    <source>
        <dbReference type="EMBL" id="EPS41148.1"/>
    </source>
</evidence>
<feature type="chain" id="PRO_5004561260" description="Cell wall protein PhiA" evidence="1">
    <location>
        <begin position="19"/>
        <end position="196"/>
    </location>
</feature>
<dbReference type="OrthoDB" id="5430620at2759"/>
<keyword evidence="3" id="KW-1185">Reference proteome</keyword>
<evidence type="ECO:0000313" key="3">
    <source>
        <dbReference type="Proteomes" id="UP000015100"/>
    </source>
</evidence>
<dbReference type="HOGENOM" id="CLU_1255695_0_0_1"/>
<dbReference type="AlphaFoldDB" id="S8BNS5"/>
<evidence type="ECO:0008006" key="4">
    <source>
        <dbReference type="Google" id="ProtNLM"/>
    </source>
</evidence>
<dbReference type="InterPro" id="IPR052820">
    <property type="entry name" value="PhiA_domain"/>
</dbReference>
<dbReference type="EMBL" id="AQGS01000256">
    <property type="protein sequence ID" value="EPS41148.1"/>
    <property type="molecule type" value="Genomic_DNA"/>
</dbReference>
<sequence length="196" mass="20842">MVFAKAATIFSLLAAVSAIPALEPRAVSATNPVFIRAGGGDPEAPAPFFGLYFSANGGYIWLGKDPSFTCDDKDLPCSQPQDARVAFRVSNYIVLDSNGGQKVYVAPNGALSFTKPTKGVVPSGSVITGFKLDGNNLLAQDTEFIACPTNKDDHGPWKVFSDIGGRVKDSDVPTKKKGDCTRFTAVVTSNKIKQYN</sequence>
<dbReference type="PANTHER" id="PTHR42047:SF1">
    <property type="entry name" value="PROTEIN, PUTATIVE (AFU_ORTHOLOGUE AFUA_6G03560)-RELATED"/>
    <property type="match status" value="1"/>
</dbReference>
<feature type="signal peptide" evidence="1">
    <location>
        <begin position="1"/>
        <end position="18"/>
    </location>
</feature>
<evidence type="ECO:0000256" key="1">
    <source>
        <dbReference type="SAM" id="SignalP"/>
    </source>
</evidence>
<keyword evidence="1" id="KW-0732">Signal</keyword>
<protein>
    <recommendedName>
        <fullName evidence="4">Cell wall protein PhiA</fullName>
    </recommendedName>
</protein>
<dbReference type="Proteomes" id="UP000015100">
    <property type="component" value="Unassembled WGS sequence"/>
</dbReference>
<organism evidence="2 3">
    <name type="scientific">Dactylellina haptotyla (strain CBS 200.50)</name>
    <name type="common">Nematode-trapping fungus</name>
    <name type="synonym">Monacrosporium haptotylum</name>
    <dbReference type="NCBI Taxonomy" id="1284197"/>
    <lineage>
        <taxon>Eukaryota</taxon>
        <taxon>Fungi</taxon>
        <taxon>Dikarya</taxon>
        <taxon>Ascomycota</taxon>
        <taxon>Pezizomycotina</taxon>
        <taxon>Orbiliomycetes</taxon>
        <taxon>Orbiliales</taxon>
        <taxon>Orbiliaceae</taxon>
        <taxon>Dactylellina</taxon>
    </lineage>
</organism>
<reference evidence="2 3" key="1">
    <citation type="journal article" date="2013" name="PLoS Genet.">
        <title>Genomic mechanisms accounting for the adaptation to parasitism in nematode-trapping fungi.</title>
        <authorList>
            <person name="Meerupati T."/>
            <person name="Andersson K.M."/>
            <person name="Friman E."/>
            <person name="Kumar D."/>
            <person name="Tunlid A."/>
            <person name="Ahren D."/>
        </authorList>
    </citation>
    <scope>NUCLEOTIDE SEQUENCE [LARGE SCALE GENOMIC DNA]</scope>
    <source>
        <strain evidence="2 3">CBS 200.50</strain>
    </source>
</reference>
<proteinExistence type="predicted"/>
<comment type="caution">
    <text evidence="2">The sequence shown here is derived from an EMBL/GenBank/DDBJ whole genome shotgun (WGS) entry which is preliminary data.</text>
</comment>
<dbReference type="PANTHER" id="PTHR42047">
    <property type="entry name" value="PROTEIN, PUTATIVE (AFU_ORTHOLOGUE AFUA_6G03560)-RELATED"/>
    <property type="match status" value="1"/>
</dbReference>